<feature type="signal peptide" evidence="3">
    <location>
        <begin position="1"/>
        <end position="21"/>
    </location>
</feature>
<gene>
    <name evidence="5" type="ORF">MGAL_10B044407</name>
</gene>
<protein>
    <recommendedName>
        <fullName evidence="4">UMOD/GP2/OIT3-like D8C domain-containing protein</fullName>
    </recommendedName>
</protein>
<evidence type="ECO:0000313" key="5">
    <source>
        <dbReference type="EMBL" id="VDI25534.1"/>
    </source>
</evidence>
<feature type="domain" description="UMOD/GP2/OIT3-like D8C" evidence="4">
    <location>
        <begin position="222"/>
        <end position="252"/>
    </location>
</feature>
<feature type="chain" id="PRO_5032662174" description="UMOD/GP2/OIT3-like D8C domain-containing protein" evidence="3">
    <location>
        <begin position="22"/>
        <end position="288"/>
    </location>
</feature>
<evidence type="ECO:0000313" key="6">
    <source>
        <dbReference type="Proteomes" id="UP000596742"/>
    </source>
</evidence>
<proteinExistence type="predicted"/>
<evidence type="ECO:0000256" key="2">
    <source>
        <dbReference type="ARBA" id="ARBA00023157"/>
    </source>
</evidence>
<evidence type="ECO:0000256" key="1">
    <source>
        <dbReference type="ARBA" id="ARBA00022729"/>
    </source>
</evidence>
<keyword evidence="6" id="KW-1185">Reference proteome</keyword>
<evidence type="ECO:0000259" key="4">
    <source>
        <dbReference type="Pfam" id="PF23283"/>
    </source>
</evidence>
<name>A0A8B6DYN0_MYTGA</name>
<dbReference type="OrthoDB" id="10043005at2759"/>
<keyword evidence="2" id="KW-1015">Disulfide bond</keyword>
<dbReference type="PANTHER" id="PTHR36191:SF4">
    <property type="entry name" value="VWFD DOMAIN-CONTAINING PROTEIN"/>
    <property type="match status" value="1"/>
</dbReference>
<dbReference type="PANTHER" id="PTHR36191">
    <property type="entry name" value="ENDO/EXONUCLEASE/PHOSPHATASE DOMAIN-CONTAINING PROTEIN-RELATED"/>
    <property type="match status" value="1"/>
</dbReference>
<dbReference type="EMBL" id="UYJE01004169">
    <property type="protein sequence ID" value="VDI25534.1"/>
    <property type="molecule type" value="Genomic_DNA"/>
</dbReference>
<organism evidence="5 6">
    <name type="scientific">Mytilus galloprovincialis</name>
    <name type="common">Mediterranean mussel</name>
    <dbReference type="NCBI Taxonomy" id="29158"/>
    <lineage>
        <taxon>Eukaryota</taxon>
        <taxon>Metazoa</taxon>
        <taxon>Spiralia</taxon>
        <taxon>Lophotrochozoa</taxon>
        <taxon>Mollusca</taxon>
        <taxon>Bivalvia</taxon>
        <taxon>Autobranchia</taxon>
        <taxon>Pteriomorphia</taxon>
        <taxon>Mytilida</taxon>
        <taxon>Mytiloidea</taxon>
        <taxon>Mytilidae</taxon>
        <taxon>Mytilinae</taxon>
        <taxon>Mytilus</taxon>
    </lineage>
</organism>
<evidence type="ECO:0000256" key="3">
    <source>
        <dbReference type="SAM" id="SignalP"/>
    </source>
</evidence>
<sequence length="288" mass="32326">MEHIGRFEVFLICILVQGNTAVDPCTNYSKVYRSDSRGTNCFVDIKSAAVCDRLLKPGWYKAEANGISLEMASSCPPMYSCGTESQLWMDGRSPSVSEGVVYRKVCIRDTGPNDCCNKSRQIQMKNCGSFYVYNLSYTDECNQAYCFGDNKCPNRILPTVRQTSTQQTTLGFTNELPPIDPCKSYMNISRAGLRGTMCKIYDVETTLCDRLLRPGWYKVEEKGIPMNMPTYCVDSYSCGTAAPIWLNGKHECKIEQTTKRGKSYEKVEITLKVVEILNWFGSGEAAIS</sequence>
<dbReference type="Proteomes" id="UP000596742">
    <property type="component" value="Unassembled WGS sequence"/>
</dbReference>
<feature type="domain" description="UMOD/GP2/OIT3-like D8C" evidence="4">
    <location>
        <begin position="61"/>
        <end position="146"/>
    </location>
</feature>
<reference evidence="5" key="1">
    <citation type="submission" date="2018-11" db="EMBL/GenBank/DDBJ databases">
        <authorList>
            <person name="Alioto T."/>
            <person name="Alioto T."/>
        </authorList>
    </citation>
    <scope>NUCLEOTIDE SEQUENCE</scope>
</reference>
<comment type="caution">
    <text evidence="5">The sequence shown here is derived from an EMBL/GenBank/DDBJ whole genome shotgun (WGS) entry which is preliminary data.</text>
</comment>
<accession>A0A8B6DYN0</accession>
<dbReference type="AlphaFoldDB" id="A0A8B6DYN0"/>
<keyword evidence="1 3" id="KW-0732">Signal</keyword>
<dbReference type="InterPro" id="IPR057774">
    <property type="entry name" value="D8C_UMOD/GP2/OIT3-like"/>
</dbReference>
<dbReference type="Pfam" id="PF23283">
    <property type="entry name" value="D8C_UMOD"/>
    <property type="match status" value="2"/>
</dbReference>